<accession>A0A6L6VET3</accession>
<evidence type="ECO:0000313" key="2">
    <source>
        <dbReference type="Proteomes" id="UP000477951"/>
    </source>
</evidence>
<sequence length="299" mass="33539">MNQTTTAAAHWDQRYEQNQRSAWFANPLVLSELNRRITGSDTFWLTWLFETYLKKKPRHLLSIGCGDGSHENLIARQQWAKRVTGFDISAQGIAAADTVSRSENLNAHFITMDFDAFISNPMRDFDVVLFIGSLHHVKDLEGMLATVRQALDPGGIVIINEYCGPCFNIYDEARVALINSTLDTLDPVFKVSPNAKWINQSIDEILAQDPSESVRSSLIPSFMKHYFEPEITKPFGGALLHPLFDHLNGAKLADGSHESETIVRLLIQMENSLAAAGSLPNDFMFGVYKNTKHPSMRPT</sequence>
<gene>
    <name evidence="1" type="ORF">GOZ90_11610</name>
</gene>
<dbReference type="Gene3D" id="3.40.50.150">
    <property type="entry name" value="Vaccinia Virus protein VP39"/>
    <property type="match status" value="1"/>
</dbReference>
<protein>
    <submittedName>
        <fullName evidence="1">Methyltransferase domain-containing protein</fullName>
    </submittedName>
</protein>
<comment type="caution">
    <text evidence="1">The sequence shown here is derived from an EMBL/GenBank/DDBJ whole genome shotgun (WGS) entry which is preliminary data.</text>
</comment>
<dbReference type="AlphaFoldDB" id="A0A6L6VET3"/>
<keyword evidence="1" id="KW-0489">Methyltransferase</keyword>
<dbReference type="InterPro" id="IPR029063">
    <property type="entry name" value="SAM-dependent_MTases_sf"/>
</dbReference>
<dbReference type="RefSeq" id="WP_156614765.1">
    <property type="nucleotide sequence ID" value="NZ_WPHR01000007.1"/>
</dbReference>
<name>A0A6L6VET3_AGRVI</name>
<dbReference type="EMBL" id="WPHR01000007">
    <property type="protein sequence ID" value="MUZ73328.1"/>
    <property type="molecule type" value="Genomic_DNA"/>
</dbReference>
<dbReference type="Pfam" id="PF13489">
    <property type="entry name" value="Methyltransf_23"/>
    <property type="match status" value="1"/>
</dbReference>
<dbReference type="SUPFAM" id="SSF53335">
    <property type="entry name" value="S-adenosyl-L-methionine-dependent methyltransferases"/>
    <property type="match status" value="1"/>
</dbReference>
<keyword evidence="1" id="KW-0808">Transferase</keyword>
<reference evidence="1 2" key="1">
    <citation type="submission" date="2019-12" db="EMBL/GenBank/DDBJ databases">
        <title>Whole-genome sequencing of Allorhizobium vitis.</title>
        <authorList>
            <person name="Gan H.M."/>
            <person name="Szegedi E."/>
            <person name="Burr T."/>
            <person name="Savka M.A."/>
        </authorList>
    </citation>
    <scope>NUCLEOTIDE SEQUENCE [LARGE SCALE GENOMIC DNA]</scope>
    <source>
        <strain evidence="1 2">CG516</strain>
    </source>
</reference>
<organism evidence="1 2">
    <name type="scientific">Agrobacterium vitis</name>
    <name type="common">Rhizobium vitis</name>
    <dbReference type="NCBI Taxonomy" id="373"/>
    <lineage>
        <taxon>Bacteria</taxon>
        <taxon>Pseudomonadati</taxon>
        <taxon>Pseudomonadota</taxon>
        <taxon>Alphaproteobacteria</taxon>
        <taxon>Hyphomicrobiales</taxon>
        <taxon>Rhizobiaceae</taxon>
        <taxon>Rhizobium/Agrobacterium group</taxon>
        <taxon>Agrobacterium</taxon>
    </lineage>
</organism>
<dbReference type="GO" id="GO:0008168">
    <property type="term" value="F:methyltransferase activity"/>
    <property type="evidence" value="ECO:0007669"/>
    <property type="project" value="UniProtKB-KW"/>
</dbReference>
<dbReference type="Proteomes" id="UP000477951">
    <property type="component" value="Unassembled WGS sequence"/>
</dbReference>
<proteinExistence type="predicted"/>
<evidence type="ECO:0000313" key="1">
    <source>
        <dbReference type="EMBL" id="MUZ73328.1"/>
    </source>
</evidence>
<dbReference type="CDD" id="cd02440">
    <property type="entry name" value="AdoMet_MTases"/>
    <property type="match status" value="1"/>
</dbReference>
<dbReference type="GO" id="GO:0032259">
    <property type="term" value="P:methylation"/>
    <property type="evidence" value="ECO:0007669"/>
    <property type="project" value="UniProtKB-KW"/>
</dbReference>
<dbReference type="PANTHER" id="PTHR43861">
    <property type="entry name" value="TRANS-ACONITATE 2-METHYLTRANSFERASE-RELATED"/>
    <property type="match status" value="1"/>
</dbReference>